<reference evidence="2" key="2">
    <citation type="submission" date="2016-08" db="EMBL/GenBank/DDBJ databases">
        <authorList>
            <person name="Seilhamer J.J."/>
        </authorList>
    </citation>
    <scope>NUCLEOTIDE SEQUENCE [LARGE SCALE GENOMIC DNA]</scope>
    <source>
        <strain evidence="2">SA1</strain>
        <plasmid evidence="2">pSA1</plasmid>
    </source>
</reference>
<reference evidence="3 4" key="1">
    <citation type="submission" date="2014-03" db="EMBL/GenBank/DDBJ databases">
        <title>Whole genome sequence of Novosphingobium resinovorum KF1.</title>
        <authorList>
            <person name="Gan H.M."/>
            <person name="Gan H.Y."/>
            <person name="Chew T.H."/>
            <person name="Savka M.A."/>
        </authorList>
    </citation>
    <scope>NUCLEOTIDE SEQUENCE [LARGE SCALE GENOMIC DNA]</scope>
    <source>
        <strain evidence="3 4">KF1</strain>
    </source>
</reference>
<evidence type="ECO:0000313" key="3">
    <source>
        <dbReference type="EMBL" id="EZP70897.1"/>
    </source>
</evidence>
<evidence type="ECO:0000313" key="5">
    <source>
        <dbReference type="Proteomes" id="UP000094626"/>
    </source>
</evidence>
<dbReference type="Pfam" id="PF00106">
    <property type="entry name" value="adh_short"/>
    <property type="match status" value="1"/>
</dbReference>
<dbReference type="KEGG" id="nre:BES08_22640"/>
<gene>
    <name evidence="2" type="ORF">BES08_22640</name>
    <name evidence="3" type="ORF">BV97_05343</name>
</gene>
<dbReference type="OrthoDB" id="63584at2"/>
<dbReference type="InterPro" id="IPR036291">
    <property type="entry name" value="NAD(P)-bd_dom_sf"/>
</dbReference>
<name>A0A031JCA8_9SPHN</name>
<keyword evidence="5" id="KW-1185">Reference proteome</keyword>
<protein>
    <submittedName>
        <fullName evidence="2 3">Short-chain dehydrogenase</fullName>
    </submittedName>
</protein>
<reference evidence="5" key="3">
    <citation type="journal article" date="2017" name="J. Biotechnol.">
        <title>Complete genome sequence of Novosphingobium resinovorum SA1, a versatile xenobiotic-degrading bacterium capable of utilizing sulfanilic acid.</title>
        <authorList>
            <person name="Hegedus B."/>
            <person name="Kos P.B."/>
            <person name="Balint B."/>
            <person name="Maroti G."/>
            <person name="Gan H.M."/>
            <person name="Perei K."/>
            <person name="Rakhely G."/>
        </authorList>
    </citation>
    <scope>NUCLEOTIDE SEQUENCE [LARGE SCALE GENOMIC DNA]</scope>
    <source>
        <strain evidence="5">SA1</strain>
    </source>
</reference>
<dbReference type="PANTHER" id="PTHR44147:SF2">
    <property type="entry name" value="DEHYDROGENASE_REDUCTASE SDR FAMILY MEMBER 1"/>
    <property type="match status" value="1"/>
</dbReference>
<dbReference type="Proteomes" id="UP000094626">
    <property type="component" value="Plasmid pSA1"/>
</dbReference>
<organism evidence="3 4">
    <name type="scientific">Novosphingobium resinovorum</name>
    <dbReference type="NCBI Taxonomy" id="158500"/>
    <lineage>
        <taxon>Bacteria</taxon>
        <taxon>Pseudomonadati</taxon>
        <taxon>Pseudomonadota</taxon>
        <taxon>Alphaproteobacteria</taxon>
        <taxon>Sphingomonadales</taxon>
        <taxon>Sphingomonadaceae</taxon>
        <taxon>Novosphingobium</taxon>
    </lineage>
</organism>
<dbReference type="SUPFAM" id="SSF51735">
    <property type="entry name" value="NAD(P)-binding Rossmann-fold domains"/>
    <property type="match status" value="1"/>
</dbReference>
<dbReference type="Gene3D" id="3.40.50.720">
    <property type="entry name" value="NAD(P)-binding Rossmann-like Domain"/>
    <property type="match status" value="1"/>
</dbReference>
<evidence type="ECO:0000313" key="2">
    <source>
        <dbReference type="EMBL" id="AOR79596.1"/>
    </source>
</evidence>
<evidence type="ECO:0000313" key="4">
    <source>
        <dbReference type="Proteomes" id="UP000024329"/>
    </source>
</evidence>
<dbReference type="EMBL" id="CP017076">
    <property type="protein sequence ID" value="AOR79596.1"/>
    <property type="molecule type" value="Genomic_DNA"/>
</dbReference>
<dbReference type="PRINTS" id="PR00081">
    <property type="entry name" value="GDHRDH"/>
</dbReference>
<evidence type="ECO:0000256" key="1">
    <source>
        <dbReference type="SAM" id="MobiDB-lite"/>
    </source>
</evidence>
<keyword evidence="2" id="KW-0614">Plasmid</keyword>
<dbReference type="RefSeq" id="WP_008830379.1">
    <property type="nucleotide sequence ID" value="NZ_CP017076.1"/>
</dbReference>
<dbReference type="EMBL" id="JFYZ01000064">
    <property type="protein sequence ID" value="EZP70897.1"/>
    <property type="molecule type" value="Genomic_DNA"/>
</dbReference>
<proteinExistence type="predicted"/>
<feature type="region of interest" description="Disordered" evidence="1">
    <location>
        <begin position="273"/>
        <end position="297"/>
    </location>
</feature>
<dbReference type="PATRIC" id="fig|158500.4.peg.5415"/>
<dbReference type="PANTHER" id="PTHR44147">
    <property type="entry name" value="DEHYDROGENASE/REDUCTASE SDR FAMILY MEMBER 1"/>
    <property type="match status" value="1"/>
</dbReference>
<dbReference type="eggNOG" id="COG1028">
    <property type="taxonomic scope" value="Bacteria"/>
</dbReference>
<dbReference type="AlphaFoldDB" id="A0A031JCA8"/>
<sequence>MSGLAGKVALVTGATRGIGKGVACALADQGATVYVTGRTLSAGGHVLPGSLEETVAEVNARGGRGVAVALDLLDDARIGAVFDQLARDEGRLDLLVNNAMAIPDSMTERTGFWEKPLQDEWQIWDTGLRAAYVAAWHAARIMVPQGSGLIAALSGYVGVTYTYDVVFGTTKTATDRMMRDMGRELQGTGVSAVSLWQGFTYTERATENLKSVPGMASQLNSAVGSSPEFPGRVIAALAMDPAVGDRSGGTFINAELAMEYGVTDKDGRTIPSLRESRGAPLWGAGDTTWTEPASKVS</sequence>
<feature type="compositionally biased region" description="Polar residues" evidence="1">
    <location>
        <begin position="287"/>
        <end position="297"/>
    </location>
</feature>
<geneLocation type="plasmid" evidence="2 5">
    <name>pSA1</name>
</geneLocation>
<dbReference type="InterPro" id="IPR002347">
    <property type="entry name" value="SDR_fam"/>
</dbReference>
<dbReference type="Proteomes" id="UP000024329">
    <property type="component" value="Unassembled WGS sequence"/>
</dbReference>
<accession>A0A031JCA8</accession>